<organism evidence="2">
    <name type="scientific">viral metagenome</name>
    <dbReference type="NCBI Taxonomy" id="1070528"/>
    <lineage>
        <taxon>unclassified sequences</taxon>
        <taxon>metagenomes</taxon>
        <taxon>organismal metagenomes</taxon>
    </lineage>
</organism>
<protein>
    <submittedName>
        <fullName evidence="2">Uncharacterized protein</fullName>
    </submittedName>
</protein>
<dbReference type="EMBL" id="MN739436">
    <property type="protein sequence ID" value="QHT04695.1"/>
    <property type="molecule type" value="Genomic_DNA"/>
</dbReference>
<reference evidence="2" key="1">
    <citation type="journal article" date="2020" name="Nature">
        <title>Giant virus diversity and host interactions through global metagenomics.</title>
        <authorList>
            <person name="Schulz F."/>
            <person name="Roux S."/>
            <person name="Paez-Espino D."/>
            <person name="Jungbluth S."/>
            <person name="Walsh D.A."/>
            <person name="Denef V.J."/>
            <person name="McMahon K.D."/>
            <person name="Konstantinidis K.T."/>
            <person name="Eloe-Fadrosh E.A."/>
            <person name="Kyrpides N.C."/>
            <person name="Woyke T."/>
        </authorList>
    </citation>
    <scope>NUCLEOTIDE SEQUENCE</scope>
    <source>
        <strain evidence="2">GVMAG-M-3300021343-4</strain>
    </source>
</reference>
<name>A0A6C0CMH1_9ZZZZ</name>
<proteinExistence type="predicted"/>
<feature type="region of interest" description="Disordered" evidence="1">
    <location>
        <begin position="124"/>
        <end position="156"/>
    </location>
</feature>
<evidence type="ECO:0000313" key="2">
    <source>
        <dbReference type="EMBL" id="QHT04695.1"/>
    </source>
</evidence>
<accession>A0A6C0CMH1</accession>
<dbReference type="AlphaFoldDB" id="A0A6C0CMH1"/>
<feature type="compositionally biased region" description="Basic and acidic residues" evidence="1">
    <location>
        <begin position="143"/>
        <end position="156"/>
    </location>
</feature>
<feature type="region of interest" description="Disordered" evidence="1">
    <location>
        <begin position="54"/>
        <end position="81"/>
    </location>
</feature>
<sequence length="156" mass="17932">MNSKIPPPSHTKDETPSPDEEVLSRLGPYTNTERRKELLETIAKNDQKMKEYAETHKLSTEGSGRALNYGTGITSSKEGQMNALKRFRPISKTTAAMESEKRRQLRRKAENEIYAKKKQAAAELAKKQRAERAKQAARLDQGQLREQRQKFLDRFK</sequence>
<evidence type="ECO:0000256" key="1">
    <source>
        <dbReference type="SAM" id="MobiDB-lite"/>
    </source>
</evidence>
<feature type="compositionally biased region" description="Basic and acidic residues" evidence="1">
    <location>
        <begin position="124"/>
        <end position="134"/>
    </location>
</feature>
<feature type="region of interest" description="Disordered" evidence="1">
    <location>
        <begin position="1"/>
        <end position="35"/>
    </location>
</feature>